<keyword evidence="1 2" id="KW-0728">SH3 domain</keyword>
<evidence type="ECO:0000259" key="4">
    <source>
        <dbReference type="PROSITE" id="PS50002"/>
    </source>
</evidence>
<comment type="caution">
    <text evidence="5">The sequence shown here is derived from an EMBL/GenBank/DDBJ whole genome shotgun (WGS) entry which is preliminary data.</text>
</comment>
<feature type="compositionally biased region" description="Low complexity" evidence="3">
    <location>
        <begin position="67"/>
        <end position="85"/>
    </location>
</feature>
<dbReference type="InterPro" id="IPR001452">
    <property type="entry name" value="SH3_domain"/>
</dbReference>
<gene>
    <name evidence="5" type="ORF">O181_000593</name>
</gene>
<feature type="compositionally biased region" description="Low complexity" evidence="3">
    <location>
        <begin position="137"/>
        <end position="151"/>
    </location>
</feature>
<evidence type="ECO:0000313" key="6">
    <source>
        <dbReference type="Proteomes" id="UP000765509"/>
    </source>
</evidence>
<evidence type="ECO:0000313" key="5">
    <source>
        <dbReference type="EMBL" id="MBW0460878.1"/>
    </source>
</evidence>
<feature type="compositionally biased region" description="Low complexity" evidence="3">
    <location>
        <begin position="99"/>
        <end position="109"/>
    </location>
</feature>
<feature type="region of interest" description="Disordered" evidence="3">
    <location>
        <begin position="131"/>
        <end position="352"/>
    </location>
</feature>
<feature type="compositionally biased region" description="Acidic residues" evidence="3">
    <location>
        <begin position="337"/>
        <end position="351"/>
    </location>
</feature>
<accession>A0A9Q3B8T9</accession>
<sequence length="603" mass="64012">MSSKYPYKAQTLMRFKAQDGQFVLNTNAIVTVKGQADDDGDWLLVCDDQGVTGTVPSGFLVQIDAQSDPSSNSPQLDSNQSLSSSALESNNQEVEESAPKSSPKSPAEPNSIQPASIPPYSAGAASIASIVPEPPASDTTLTSQTSLSSSLAPDPTSLEPPSQSATSKEPPQPASKPNALRDRIAMFNKPVSASGPPIAPAPRSKPPLARKTLSIPQPVPPVEVNQALSTTVSTSDQHKCAPAGMSAADAEESVKAGGSLKDRIRLLQQQQQPLSGEQQPISSKPKREWKRPPPPSGDEGQPPLAGMMVPISFQRPPMVDQAEERIGNDQNTALAEDSTEPMASEEAEEDEIARRRRIAERMAKLGGAKMGFGFPGLALAPKPSLPPQQPSEDIPLTPESPQLAETPAALPPNRVAIPTIPKKAVPPRRKAPVASNTVPTQQTTHYDEEHISSTDLEMTSPSPKSLDENLEPAVDTLSITNAPIDEVDSESPGLNLQSVSVTEEILQLPTAQPIRESLKLDAQAFDQDRADDPPAEGASSPPHLSETSDEPQSDSPHFETNGENIEPLDPTPHSDSPTVDVDKSDPLSPILNPQVEQPPSETL</sequence>
<protein>
    <recommendedName>
        <fullName evidence="4">SH3 domain-containing protein</fullName>
    </recommendedName>
</protein>
<feature type="compositionally biased region" description="Polar residues" evidence="3">
    <location>
        <begin position="435"/>
        <end position="444"/>
    </location>
</feature>
<dbReference type="InterPro" id="IPR036028">
    <property type="entry name" value="SH3-like_dom_sf"/>
</dbReference>
<organism evidence="5 6">
    <name type="scientific">Austropuccinia psidii MF-1</name>
    <dbReference type="NCBI Taxonomy" id="1389203"/>
    <lineage>
        <taxon>Eukaryota</taxon>
        <taxon>Fungi</taxon>
        <taxon>Dikarya</taxon>
        <taxon>Basidiomycota</taxon>
        <taxon>Pucciniomycotina</taxon>
        <taxon>Pucciniomycetes</taxon>
        <taxon>Pucciniales</taxon>
        <taxon>Sphaerophragmiaceae</taxon>
        <taxon>Austropuccinia</taxon>
    </lineage>
</organism>
<dbReference type="EMBL" id="AVOT02000070">
    <property type="protein sequence ID" value="MBW0460878.1"/>
    <property type="molecule type" value="Genomic_DNA"/>
</dbReference>
<feature type="region of interest" description="Disordered" evidence="3">
    <location>
        <begin position="64"/>
        <end position="119"/>
    </location>
</feature>
<name>A0A9Q3B8T9_9BASI</name>
<dbReference type="SUPFAM" id="SSF50044">
    <property type="entry name" value="SH3-domain"/>
    <property type="match status" value="1"/>
</dbReference>
<feature type="compositionally biased region" description="Low complexity" evidence="3">
    <location>
        <begin position="266"/>
        <end position="283"/>
    </location>
</feature>
<dbReference type="OrthoDB" id="2500858at2759"/>
<evidence type="ECO:0000256" key="3">
    <source>
        <dbReference type="SAM" id="MobiDB-lite"/>
    </source>
</evidence>
<evidence type="ECO:0000256" key="2">
    <source>
        <dbReference type="PROSITE-ProRule" id="PRU00192"/>
    </source>
</evidence>
<reference evidence="5" key="1">
    <citation type="submission" date="2021-03" db="EMBL/GenBank/DDBJ databases">
        <title>Draft genome sequence of rust myrtle Austropuccinia psidii MF-1, a brazilian biotype.</title>
        <authorList>
            <person name="Quecine M.C."/>
            <person name="Pachon D.M.R."/>
            <person name="Bonatelli M.L."/>
            <person name="Correr F.H."/>
            <person name="Franceschini L.M."/>
            <person name="Leite T.F."/>
            <person name="Margarido G.R.A."/>
            <person name="Almeida C.A."/>
            <person name="Ferrarezi J.A."/>
            <person name="Labate C.A."/>
        </authorList>
    </citation>
    <scope>NUCLEOTIDE SEQUENCE</scope>
    <source>
        <strain evidence="5">MF-1</strain>
    </source>
</reference>
<keyword evidence="6" id="KW-1185">Reference proteome</keyword>
<feature type="compositionally biased region" description="Polar residues" evidence="3">
    <location>
        <begin position="226"/>
        <end position="235"/>
    </location>
</feature>
<feature type="region of interest" description="Disordered" evidence="3">
    <location>
        <begin position="378"/>
        <end position="495"/>
    </location>
</feature>
<proteinExistence type="predicted"/>
<feature type="compositionally biased region" description="Polar residues" evidence="3">
    <location>
        <begin position="594"/>
        <end position="603"/>
    </location>
</feature>
<feature type="compositionally biased region" description="Polar residues" evidence="3">
    <location>
        <begin position="159"/>
        <end position="169"/>
    </location>
</feature>
<dbReference type="PROSITE" id="PS50002">
    <property type="entry name" value="SH3"/>
    <property type="match status" value="1"/>
</dbReference>
<evidence type="ECO:0000256" key="1">
    <source>
        <dbReference type="ARBA" id="ARBA00022443"/>
    </source>
</evidence>
<feature type="region of interest" description="Disordered" evidence="3">
    <location>
        <begin position="517"/>
        <end position="603"/>
    </location>
</feature>
<feature type="compositionally biased region" description="Polar residues" evidence="3">
    <location>
        <begin position="453"/>
        <end position="463"/>
    </location>
</feature>
<dbReference type="AlphaFoldDB" id="A0A9Q3B8T9"/>
<feature type="domain" description="SH3" evidence="4">
    <location>
        <begin position="4"/>
        <end position="65"/>
    </location>
</feature>
<dbReference type="Proteomes" id="UP000765509">
    <property type="component" value="Unassembled WGS sequence"/>
</dbReference>